<evidence type="ECO:0000256" key="1">
    <source>
        <dbReference type="SAM" id="MobiDB-lite"/>
    </source>
</evidence>
<sequence length="200" mass="22603">MRRGAWALALTAVGIAGLKVSVVAVQAQPRESPPAVEGPAPARFPVTPEERRERLRALRMWRLINVLDLQEGQSGKFFLTLKRYDAEEDRLNGERERLSAALRGMVVRTETLERALLDTMQAIRQQDELLWQARARFHAEVASTLSVRQQARFLLFEQKFDAALREAIFDIMVRRRPGGGWGEGWGAPPGRQGPPVELPR</sequence>
<dbReference type="EMBL" id="MFKF01000434">
    <property type="protein sequence ID" value="OGG43451.1"/>
    <property type="molecule type" value="Genomic_DNA"/>
</dbReference>
<evidence type="ECO:0000313" key="2">
    <source>
        <dbReference type="EMBL" id="OGG43451.1"/>
    </source>
</evidence>
<evidence type="ECO:0008006" key="4">
    <source>
        <dbReference type="Google" id="ProtNLM"/>
    </source>
</evidence>
<protein>
    <recommendedName>
        <fullName evidence="4">Periplasmic heavy metal sensor</fullName>
    </recommendedName>
</protein>
<comment type="caution">
    <text evidence="2">The sequence shown here is derived from an EMBL/GenBank/DDBJ whole genome shotgun (WGS) entry which is preliminary data.</text>
</comment>
<proteinExistence type="predicted"/>
<evidence type="ECO:0000313" key="3">
    <source>
        <dbReference type="Proteomes" id="UP000178606"/>
    </source>
</evidence>
<gene>
    <name evidence="2" type="ORF">A3F84_02370</name>
</gene>
<dbReference type="AlphaFoldDB" id="A0A1F6C2S5"/>
<reference evidence="2 3" key="1">
    <citation type="journal article" date="2016" name="Nat. Commun.">
        <title>Thousands of microbial genomes shed light on interconnected biogeochemical processes in an aquifer system.</title>
        <authorList>
            <person name="Anantharaman K."/>
            <person name="Brown C.T."/>
            <person name="Hug L.A."/>
            <person name="Sharon I."/>
            <person name="Castelle C.J."/>
            <person name="Probst A.J."/>
            <person name="Thomas B.C."/>
            <person name="Singh A."/>
            <person name="Wilkins M.J."/>
            <person name="Karaoz U."/>
            <person name="Brodie E.L."/>
            <person name="Williams K.H."/>
            <person name="Hubbard S.S."/>
            <person name="Banfield J.F."/>
        </authorList>
    </citation>
    <scope>NUCLEOTIDE SEQUENCE [LARGE SCALE GENOMIC DNA]</scope>
    <source>
        <strain evidence="3">RIFCSPLOWO2_12_FULL_64_10</strain>
    </source>
</reference>
<organism evidence="2 3">
    <name type="scientific">Handelsmanbacteria sp. (strain RIFCSPLOWO2_12_FULL_64_10)</name>
    <dbReference type="NCBI Taxonomy" id="1817868"/>
    <lineage>
        <taxon>Bacteria</taxon>
        <taxon>Candidatus Handelsmaniibacteriota</taxon>
    </lineage>
</organism>
<name>A0A1F6C2S5_HANXR</name>
<feature type="region of interest" description="Disordered" evidence="1">
    <location>
        <begin position="180"/>
        <end position="200"/>
    </location>
</feature>
<accession>A0A1F6C2S5</accession>
<dbReference type="Proteomes" id="UP000178606">
    <property type="component" value="Unassembled WGS sequence"/>
</dbReference>